<feature type="transmembrane region" description="Helical" evidence="7">
    <location>
        <begin position="377"/>
        <end position="399"/>
    </location>
</feature>
<keyword evidence="9" id="KW-1185">Reference proteome</keyword>
<evidence type="ECO:0000256" key="3">
    <source>
        <dbReference type="ARBA" id="ARBA00022475"/>
    </source>
</evidence>
<feature type="transmembrane region" description="Helical" evidence="7">
    <location>
        <begin position="262"/>
        <end position="285"/>
    </location>
</feature>
<comment type="similarity">
    <text evidence="2">Belongs to the polysaccharide synthase family.</text>
</comment>
<dbReference type="GO" id="GO:0005886">
    <property type="term" value="C:plasma membrane"/>
    <property type="evidence" value="ECO:0007669"/>
    <property type="project" value="UniProtKB-SubCell"/>
</dbReference>
<evidence type="ECO:0000256" key="4">
    <source>
        <dbReference type="ARBA" id="ARBA00022692"/>
    </source>
</evidence>
<comment type="caution">
    <text evidence="8">The sequence shown here is derived from an EMBL/GenBank/DDBJ whole genome shotgun (WGS) entry which is preliminary data.</text>
</comment>
<dbReference type="InterPro" id="IPR050833">
    <property type="entry name" value="Poly_Biosynth_Transport"/>
</dbReference>
<evidence type="ECO:0000313" key="9">
    <source>
        <dbReference type="Proteomes" id="UP000574769"/>
    </source>
</evidence>
<keyword evidence="3" id="KW-1003">Cell membrane</keyword>
<organism evidence="8 9">
    <name type="scientific">Sphingomonas abaci</name>
    <dbReference type="NCBI Taxonomy" id="237611"/>
    <lineage>
        <taxon>Bacteria</taxon>
        <taxon>Pseudomonadati</taxon>
        <taxon>Pseudomonadota</taxon>
        <taxon>Alphaproteobacteria</taxon>
        <taxon>Sphingomonadales</taxon>
        <taxon>Sphingomonadaceae</taxon>
        <taxon>Sphingomonas</taxon>
    </lineage>
</organism>
<comment type="subcellular location">
    <subcellularLocation>
        <location evidence="1">Cell membrane</location>
        <topology evidence="1">Multi-pass membrane protein</topology>
    </subcellularLocation>
</comment>
<feature type="transmembrane region" description="Helical" evidence="7">
    <location>
        <begin position="33"/>
        <end position="53"/>
    </location>
</feature>
<feature type="transmembrane region" description="Helical" evidence="7">
    <location>
        <begin position="65"/>
        <end position="88"/>
    </location>
</feature>
<dbReference type="AlphaFoldDB" id="A0A7W7AIC3"/>
<feature type="transmembrane region" description="Helical" evidence="7">
    <location>
        <begin position="436"/>
        <end position="456"/>
    </location>
</feature>
<evidence type="ECO:0000256" key="7">
    <source>
        <dbReference type="SAM" id="Phobius"/>
    </source>
</evidence>
<dbReference type="PANTHER" id="PTHR30250:SF10">
    <property type="entry name" value="LIPOPOLYSACCHARIDE BIOSYNTHESIS PROTEIN WZXC"/>
    <property type="match status" value="1"/>
</dbReference>
<reference evidence="8 9" key="1">
    <citation type="submission" date="2020-08" db="EMBL/GenBank/DDBJ databases">
        <title>Genomic Encyclopedia of Type Strains, Phase IV (KMG-IV): sequencing the most valuable type-strain genomes for metagenomic binning, comparative biology and taxonomic classification.</title>
        <authorList>
            <person name="Goeker M."/>
        </authorList>
    </citation>
    <scope>NUCLEOTIDE SEQUENCE [LARGE SCALE GENOMIC DNA]</scope>
    <source>
        <strain evidence="8 9">DSM 15867</strain>
    </source>
</reference>
<dbReference type="Pfam" id="PF13440">
    <property type="entry name" value="Polysacc_synt_3"/>
    <property type="match status" value="1"/>
</dbReference>
<accession>A0A7W7AIC3</accession>
<gene>
    <name evidence="8" type="ORF">GGQ96_001702</name>
</gene>
<protein>
    <submittedName>
        <fullName evidence="8">O-antigen/teichoic acid export membrane protein</fullName>
    </submittedName>
</protein>
<evidence type="ECO:0000256" key="1">
    <source>
        <dbReference type="ARBA" id="ARBA00004651"/>
    </source>
</evidence>
<proteinExistence type="inferred from homology"/>
<dbReference type="Proteomes" id="UP000574769">
    <property type="component" value="Unassembled WGS sequence"/>
</dbReference>
<sequence>MAVRSFLIPAFIPRLSPVGAIEAARRIMAGDTAIVVGTMLIQNMIRVVGSMILTRMLSAEAFGVIGVISSVAVTFGLLSDIGIIAFVVRHDRSNEPTFLDEVWTLRMIRSLVLTTGVFLFAGPISVFLGKPELHWPIAVGGLLFFFEGCSSLSSVTAVRNRQLKRLSAIDIGTQIFTMSATIGMALIFHNYWAIIIANNMTLILSMWLSYAMFPNSARRWRYSRERVREMWKFSRFITGSTMLTLVIGQADKVVLSKTFPLAMFGLYMLAAGLAAAPVGLVSGYVGRVLYPRLAEVARRAPERMRAEFYATRMKPTLLYGFAVGGLIGVSQLLVELMYDPRYLQAGHYLGILAISSFFMMSSSSINEVMIATGHQRYTFTANVARLAYLVLGGTAAYHYAGPIGVIWVVGTIELMAQVFGWVALARQRLLDVPRELLILLAGAGGIATGWAGQWVIRALFHIH</sequence>
<feature type="transmembrane region" description="Helical" evidence="7">
    <location>
        <begin position="194"/>
        <end position="213"/>
    </location>
</feature>
<feature type="transmembrane region" description="Helical" evidence="7">
    <location>
        <begin position="346"/>
        <end position="365"/>
    </location>
</feature>
<evidence type="ECO:0000256" key="2">
    <source>
        <dbReference type="ARBA" id="ARBA00007430"/>
    </source>
</evidence>
<feature type="transmembrane region" description="Helical" evidence="7">
    <location>
        <begin position="167"/>
        <end position="188"/>
    </location>
</feature>
<dbReference type="PANTHER" id="PTHR30250">
    <property type="entry name" value="PST FAMILY PREDICTED COLANIC ACID TRANSPORTER"/>
    <property type="match status" value="1"/>
</dbReference>
<keyword evidence="6 7" id="KW-0472">Membrane</keyword>
<keyword evidence="5 7" id="KW-1133">Transmembrane helix</keyword>
<evidence type="ECO:0000313" key="8">
    <source>
        <dbReference type="EMBL" id="MBB4617574.1"/>
    </source>
</evidence>
<keyword evidence="4 7" id="KW-0812">Transmembrane</keyword>
<feature type="transmembrane region" description="Helical" evidence="7">
    <location>
        <begin position="135"/>
        <end position="155"/>
    </location>
</feature>
<feature type="transmembrane region" description="Helical" evidence="7">
    <location>
        <begin position="316"/>
        <end position="334"/>
    </location>
</feature>
<feature type="transmembrane region" description="Helical" evidence="7">
    <location>
        <begin position="233"/>
        <end position="250"/>
    </location>
</feature>
<dbReference type="EMBL" id="JACHNY010000003">
    <property type="protein sequence ID" value="MBB4617574.1"/>
    <property type="molecule type" value="Genomic_DNA"/>
</dbReference>
<feature type="transmembrane region" description="Helical" evidence="7">
    <location>
        <begin position="108"/>
        <end position="129"/>
    </location>
</feature>
<name>A0A7W7AIC3_9SPHN</name>
<evidence type="ECO:0000256" key="5">
    <source>
        <dbReference type="ARBA" id="ARBA00022989"/>
    </source>
</evidence>
<feature type="transmembrane region" description="Helical" evidence="7">
    <location>
        <begin position="405"/>
        <end position="424"/>
    </location>
</feature>
<evidence type="ECO:0000256" key="6">
    <source>
        <dbReference type="ARBA" id="ARBA00023136"/>
    </source>
</evidence>
<dbReference type="RefSeq" id="WP_184113542.1">
    <property type="nucleotide sequence ID" value="NZ_JACHNY010000003.1"/>
</dbReference>